<dbReference type="AlphaFoldDB" id="A0A1C3V5S5"/>
<keyword evidence="2" id="KW-1185">Reference proteome</keyword>
<dbReference type="RefSeq" id="WP_092846647.1">
    <property type="nucleotide sequence ID" value="NZ_FMAH01000009.1"/>
</dbReference>
<name>A0A1C3V5S5_9HYPH</name>
<dbReference type="Proteomes" id="UP000199435">
    <property type="component" value="Unassembled WGS sequence"/>
</dbReference>
<accession>A0A1C3V5S5</accession>
<organism evidence="1 2">
    <name type="scientific">Rhizobium miluonense</name>
    <dbReference type="NCBI Taxonomy" id="411945"/>
    <lineage>
        <taxon>Bacteria</taxon>
        <taxon>Pseudomonadati</taxon>
        <taxon>Pseudomonadota</taxon>
        <taxon>Alphaproteobacteria</taxon>
        <taxon>Hyphomicrobiales</taxon>
        <taxon>Rhizobiaceae</taxon>
        <taxon>Rhizobium/Agrobacterium group</taxon>
        <taxon>Rhizobium</taxon>
    </lineage>
</organism>
<evidence type="ECO:0000313" key="2">
    <source>
        <dbReference type="Proteomes" id="UP000199435"/>
    </source>
</evidence>
<gene>
    <name evidence="1" type="ORF">GA0061102_100931</name>
</gene>
<dbReference type="EMBL" id="FMAH01000009">
    <property type="protein sequence ID" value="SCB23122.1"/>
    <property type="molecule type" value="Genomic_DNA"/>
</dbReference>
<sequence length="81" mass="8998">MPNIVKFLSREQLQSAQNRLSAPSTVARDAEIQLILERELEKMIKAANFLEALRTRISTQIHGGSSIKVAVDCLPINDHTA</sequence>
<protein>
    <submittedName>
        <fullName evidence="1">Uncharacterized protein</fullName>
    </submittedName>
</protein>
<dbReference type="STRING" id="411945.GA0061102_100931"/>
<proteinExistence type="predicted"/>
<evidence type="ECO:0000313" key="1">
    <source>
        <dbReference type="EMBL" id="SCB23122.1"/>
    </source>
</evidence>
<reference evidence="2" key="1">
    <citation type="submission" date="2016-08" db="EMBL/GenBank/DDBJ databases">
        <authorList>
            <person name="Varghese N."/>
            <person name="Submissions Spin"/>
        </authorList>
    </citation>
    <scope>NUCLEOTIDE SEQUENCE [LARGE SCALE GENOMIC DNA]</scope>
    <source>
        <strain evidence="2">HAMBI 2971</strain>
    </source>
</reference>